<dbReference type="RefSeq" id="WP_377457855.1">
    <property type="nucleotide sequence ID" value="NZ_JBHLUB010000001.1"/>
</dbReference>
<keyword evidence="1" id="KW-0663">Pyridoxal phosphate</keyword>
<dbReference type="InterPro" id="IPR001608">
    <property type="entry name" value="Ala_racemase_N"/>
</dbReference>
<feature type="domain" description="Alanine racemase N-terminal" evidence="3">
    <location>
        <begin position="28"/>
        <end position="226"/>
    </location>
</feature>
<dbReference type="PANTHER" id="PTHR10146:SF14">
    <property type="entry name" value="PYRIDOXAL PHOSPHATE HOMEOSTASIS PROTEIN"/>
    <property type="match status" value="1"/>
</dbReference>
<dbReference type="PIRSF" id="PIRSF004848">
    <property type="entry name" value="YBL036c_PLPDEIII"/>
    <property type="match status" value="1"/>
</dbReference>
<accession>A0ABV6P6Y8</accession>
<protein>
    <submittedName>
        <fullName evidence="4">YggS family pyridoxal phosphate-dependent enzyme</fullName>
    </submittedName>
</protein>
<dbReference type="Proteomes" id="UP001589862">
    <property type="component" value="Unassembled WGS sequence"/>
</dbReference>
<evidence type="ECO:0000313" key="5">
    <source>
        <dbReference type="Proteomes" id="UP001589862"/>
    </source>
</evidence>
<dbReference type="Pfam" id="PF01168">
    <property type="entry name" value="Ala_racemase_N"/>
    <property type="match status" value="1"/>
</dbReference>
<evidence type="ECO:0000256" key="1">
    <source>
        <dbReference type="ARBA" id="ARBA00022898"/>
    </source>
</evidence>
<proteinExistence type="inferred from homology"/>
<dbReference type="Gene3D" id="3.20.20.10">
    <property type="entry name" value="Alanine racemase"/>
    <property type="match status" value="1"/>
</dbReference>
<sequence>MAAASADRAVAPELIVVTKYFPASDVELLTELGVTEFGENRDQEAGPKAVETSDLELNWHFIGQLQTNKARTVVRYASAVHSVDRVSLVKALEKAKARFARESEIPDPYQLREKKLPVLIQVDLDPAAGTDPAKPRGGALPAEIEEIAAAIAATEWLTLQGVMAVAPMDADPAEAFGRLAKHHESLLASYPEATWCSAGMSHDLEAAVAAGATHLRIGSDVLGARPSLG</sequence>
<dbReference type="PANTHER" id="PTHR10146">
    <property type="entry name" value="PROLINE SYNTHETASE CO-TRANSCRIBED BACTERIAL HOMOLOG PROTEIN"/>
    <property type="match status" value="1"/>
</dbReference>
<evidence type="ECO:0000259" key="3">
    <source>
        <dbReference type="Pfam" id="PF01168"/>
    </source>
</evidence>
<dbReference type="EMBL" id="JBHLUB010000001">
    <property type="protein sequence ID" value="MFC0580838.1"/>
    <property type="molecule type" value="Genomic_DNA"/>
</dbReference>
<keyword evidence="5" id="KW-1185">Reference proteome</keyword>
<dbReference type="InterPro" id="IPR011078">
    <property type="entry name" value="PyrdxlP_homeostasis"/>
</dbReference>
<organism evidence="4 5">
    <name type="scientific">Micrococcoides hystricis</name>
    <dbReference type="NCBI Taxonomy" id="1572761"/>
    <lineage>
        <taxon>Bacteria</taxon>
        <taxon>Bacillati</taxon>
        <taxon>Actinomycetota</taxon>
        <taxon>Actinomycetes</taxon>
        <taxon>Micrococcales</taxon>
        <taxon>Micrococcaceae</taxon>
        <taxon>Micrococcoides</taxon>
    </lineage>
</organism>
<gene>
    <name evidence="4" type="ORF">ACFFFR_00335</name>
</gene>
<dbReference type="SUPFAM" id="SSF51419">
    <property type="entry name" value="PLP-binding barrel"/>
    <property type="match status" value="1"/>
</dbReference>
<comment type="caution">
    <text evidence="4">The sequence shown here is derived from an EMBL/GenBank/DDBJ whole genome shotgun (WGS) entry which is preliminary data.</text>
</comment>
<evidence type="ECO:0000256" key="2">
    <source>
        <dbReference type="RuleBase" id="RU004514"/>
    </source>
</evidence>
<evidence type="ECO:0000313" key="4">
    <source>
        <dbReference type="EMBL" id="MFC0580838.1"/>
    </source>
</evidence>
<dbReference type="NCBIfam" id="TIGR00044">
    <property type="entry name" value="YggS family pyridoxal phosphate-dependent enzyme"/>
    <property type="match status" value="1"/>
</dbReference>
<dbReference type="InterPro" id="IPR029066">
    <property type="entry name" value="PLP-binding_barrel"/>
</dbReference>
<reference evidence="4 5" key="1">
    <citation type="submission" date="2024-09" db="EMBL/GenBank/DDBJ databases">
        <authorList>
            <person name="Sun Q."/>
            <person name="Mori K."/>
        </authorList>
    </citation>
    <scope>NUCLEOTIDE SEQUENCE [LARGE SCALE GENOMIC DNA]</scope>
    <source>
        <strain evidence="4 5">NCAIM B.02604</strain>
    </source>
</reference>
<dbReference type="PROSITE" id="PS01211">
    <property type="entry name" value="UPF0001"/>
    <property type="match status" value="1"/>
</dbReference>
<comment type="similarity">
    <text evidence="2">Belongs to the pyridoxal phosphate-binding protein YggS/PROSC family.</text>
</comment>
<name>A0ABV6P6Y8_9MICC</name>